<feature type="compositionally biased region" description="Polar residues" evidence="3">
    <location>
        <begin position="261"/>
        <end position="273"/>
    </location>
</feature>
<dbReference type="InterPro" id="IPR012677">
    <property type="entry name" value="Nucleotide-bd_a/b_plait_sf"/>
</dbReference>
<dbReference type="PANTHER" id="PTHR48027">
    <property type="entry name" value="HETEROGENEOUS NUCLEAR RIBONUCLEOPROTEIN 87F-RELATED"/>
    <property type="match status" value="1"/>
</dbReference>
<evidence type="ECO:0000313" key="5">
    <source>
        <dbReference type="Proteomes" id="UP000515153"/>
    </source>
</evidence>
<feature type="compositionally biased region" description="Basic and acidic residues" evidence="3">
    <location>
        <begin position="75"/>
        <end position="85"/>
    </location>
</feature>
<evidence type="ECO:0000256" key="2">
    <source>
        <dbReference type="PROSITE-ProRule" id="PRU00176"/>
    </source>
</evidence>
<accession>A0A6P8BEZ0</accession>
<feature type="region of interest" description="Disordered" evidence="3">
    <location>
        <begin position="163"/>
        <end position="182"/>
    </location>
</feature>
<dbReference type="InterPro" id="IPR000504">
    <property type="entry name" value="RRM_dom"/>
</dbReference>
<feature type="region of interest" description="Disordered" evidence="3">
    <location>
        <begin position="255"/>
        <end position="279"/>
    </location>
</feature>
<dbReference type="PROSITE" id="PS50102">
    <property type="entry name" value="RRM"/>
    <property type="match status" value="2"/>
</dbReference>
<dbReference type="CDD" id="cd00590">
    <property type="entry name" value="RRM_SF"/>
    <property type="match status" value="1"/>
</dbReference>
<keyword evidence="5" id="KW-1185">Reference proteome</keyword>
<proteinExistence type="predicted"/>
<reference evidence="6" key="1">
    <citation type="journal article" date="2019" name="Mol. Biol. Evol.">
        <title>Blast fungal genomes show frequent chromosomal changes, gene gains and losses, and effector gene turnover.</title>
        <authorList>
            <person name="Gomez Luciano L.B."/>
            <person name="Jason Tsai I."/>
            <person name="Chuma I."/>
            <person name="Tosa Y."/>
            <person name="Chen Y.H."/>
            <person name="Li J.Y."/>
            <person name="Li M.Y."/>
            <person name="Jade Lu M.Y."/>
            <person name="Nakayashiki H."/>
            <person name="Li W.H."/>
        </authorList>
    </citation>
    <scope>NUCLEOTIDE SEQUENCE</scope>
    <source>
        <strain evidence="6">NI907</strain>
    </source>
</reference>
<dbReference type="SUPFAM" id="SSF54928">
    <property type="entry name" value="RNA-binding domain, RBD"/>
    <property type="match status" value="2"/>
</dbReference>
<dbReference type="InterPro" id="IPR035979">
    <property type="entry name" value="RBD_domain_sf"/>
</dbReference>
<dbReference type="OrthoDB" id="6730379at2759"/>
<evidence type="ECO:0000256" key="3">
    <source>
        <dbReference type="SAM" id="MobiDB-lite"/>
    </source>
</evidence>
<protein>
    <recommendedName>
        <fullName evidence="4">RRM domain-containing protein</fullName>
    </recommendedName>
</protein>
<feature type="region of interest" description="Disordered" evidence="3">
    <location>
        <begin position="61"/>
        <end position="85"/>
    </location>
</feature>
<evidence type="ECO:0000313" key="6">
    <source>
        <dbReference type="RefSeq" id="XP_030985629.1"/>
    </source>
</evidence>
<feature type="domain" description="RRM" evidence="4">
    <location>
        <begin position="88"/>
        <end position="165"/>
    </location>
</feature>
<dbReference type="SMART" id="SM00360">
    <property type="entry name" value="RRM"/>
    <property type="match status" value="2"/>
</dbReference>
<keyword evidence="1 2" id="KW-0694">RNA-binding</keyword>
<evidence type="ECO:0000256" key="1">
    <source>
        <dbReference type="ARBA" id="ARBA00022884"/>
    </source>
</evidence>
<feature type="domain" description="RRM" evidence="4">
    <location>
        <begin position="183"/>
        <end position="261"/>
    </location>
</feature>
<dbReference type="KEGG" id="pgri:PgNI_05003"/>
<gene>
    <name evidence="6" type="ORF">PgNI_05003</name>
</gene>
<organism evidence="5 6">
    <name type="scientific">Pyricularia grisea</name>
    <name type="common">Crabgrass-specific blast fungus</name>
    <name type="synonym">Magnaporthe grisea</name>
    <dbReference type="NCBI Taxonomy" id="148305"/>
    <lineage>
        <taxon>Eukaryota</taxon>
        <taxon>Fungi</taxon>
        <taxon>Dikarya</taxon>
        <taxon>Ascomycota</taxon>
        <taxon>Pezizomycotina</taxon>
        <taxon>Sordariomycetes</taxon>
        <taxon>Sordariomycetidae</taxon>
        <taxon>Magnaporthales</taxon>
        <taxon>Pyriculariaceae</taxon>
        <taxon>Pyricularia</taxon>
    </lineage>
</organism>
<dbReference type="RefSeq" id="XP_030985629.1">
    <property type="nucleotide sequence ID" value="XM_031125044.1"/>
</dbReference>
<evidence type="ECO:0000259" key="4">
    <source>
        <dbReference type="PROSITE" id="PS50102"/>
    </source>
</evidence>
<dbReference type="AlphaFoldDB" id="A0A6P8BEZ0"/>
<name>A0A6P8BEZ0_PYRGI</name>
<dbReference type="Proteomes" id="UP000515153">
    <property type="component" value="Unplaced"/>
</dbReference>
<reference evidence="6" key="2">
    <citation type="submission" date="2019-10" db="EMBL/GenBank/DDBJ databases">
        <authorList>
            <consortium name="NCBI Genome Project"/>
        </authorList>
    </citation>
    <scope>NUCLEOTIDE SEQUENCE</scope>
    <source>
        <strain evidence="6">NI907</strain>
    </source>
</reference>
<dbReference type="Gene3D" id="3.30.70.330">
    <property type="match status" value="2"/>
</dbReference>
<dbReference type="GeneID" id="41959953"/>
<reference evidence="6" key="3">
    <citation type="submission" date="2025-08" db="UniProtKB">
        <authorList>
            <consortium name="RefSeq"/>
        </authorList>
    </citation>
    <scope>IDENTIFICATION</scope>
    <source>
        <strain evidence="6">NI907</strain>
    </source>
</reference>
<dbReference type="GO" id="GO:0003723">
    <property type="term" value="F:RNA binding"/>
    <property type="evidence" value="ECO:0007669"/>
    <property type="project" value="UniProtKB-UniRule"/>
</dbReference>
<sequence>MNCFRRAALRAASAQTAQTARTAIVSKRVVPVLAAVPAMVAKSTALPLARAFSVSRTLANVEEDSGNSTSQEESAELKNELHPEEPPNGVFVRNLVFDATDEHLVEAFSQYGKVIQGKIARDARGLSRGYGFIYYEQPEEALKALEEANNTFWHGRRITVAARTKEDKPRKSRQQTFGRPPSEHLYIGNIPYETTDAELNKFFSSLENLKDVRIAVDRSTGWPRGFAHADFHDVESATKAAEQIKTMELMGRPLRVDFSTPPESQTRPQMQNRSRSRRY</sequence>
<dbReference type="InterPro" id="IPR052462">
    <property type="entry name" value="SLIRP/GR-RBP-like"/>
</dbReference>
<dbReference type="Pfam" id="PF00076">
    <property type="entry name" value="RRM_1"/>
    <property type="match status" value="2"/>
</dbReference>